<proteinExistence type="predicted"/>
<dbReference type="CDD" id="cd18186">
    <property type="entry name" value="BTB_POZ_ZBTB_KLHL-like"/>
    <property type="match status" value="1"/>
</dbReference>
<dbReference type="SUPFAM" id="SSF54695">
    <property type="entry name" value="POZ domain"/>
    <property type="match status" value="1"/>
</dbReference>
<dbReference type="InterPro" id="IPR044714">
    <property type="entry name" value="AtSIBP1-like"/>
</dbReference>
<evidence type="ECO:0000313" key="2">
    <source>
        <dbReference type="EMBL" id="CAK9001428.1"/>
    </source>
</evidence>
<dbReference type="Proteomes" id="UP001642484">
    <property type="component" value="Unassembled WGS sequence"/>
</dbReference>
<comment type="caution">
    <text evidence="2">The sequence shown here is derived from an EMBL/GenBank/DDBJ whole genome shotgun (WGS) entry which is preliminary data.</text>
</comment>
<evidence type="ECO:0000313" key="3">
    <source>
        <dbReference type="Proteomes" id="UP001642484"/>
    </source>
</evidence>
<accession>A0ABP0IFP8</accession>
<dbReference type="EMBL" id="CAXAMN010002803">
    <property type="protein sequence ID" value="CAK9001428.1"/>
    <property type="molecule type" value="Genomic_DNA"/>
</dbReference>
<dbReference type="InterPro" id="IPR011333">
    <property type="entry name" value="SKP1/BTB/POZ_sf"/>
</dbReference>
<protein>
    <recommendedName>
        <fullName evidence="1">BTB domain-containing protein</fullName>
    </recommendedName>
</protein>
<dbReference type="Gene3D" id="3.30.710.10">
    <property type="entry name" value="Potassium Channel Kv1.1, Chain A"/>
    <property type="match status" value="1"/>
</dbReference>
<organism evidence="2 3">
    <name type="scientific">Durusdinium trenchii</name>
    <dbReference type="NCBI Taxonomy" id="1381693"/>
    <lineage>
        <taxon>Eukaryota</taxon>
        <taxon>Sar</taxon>
        <taxon>Alveolata</taxon>
        <taxon>Dinophyceae</taxon>
        <taxon>Suessiales</taxon>
        <taxon>Symbiodiniaceae</taxon>
        <taxon>Durusdinium</taxon>
    </lineage>
</organism>
<dbReference type="PROSITE" id="PS50097">
    <property type="entry name" value="BTB"/>
    <property type="match status" value="1"/>
</dbReference>
<name>A0ABP0IFP8_9DINO</name>
<evidence type="ECO:0000259" key="1">
    <source>
        <dbReference type="PROSITE" id="PS50097"/>
    </source>
</evidence>
<gene>
    <name evidence="2" type="ORF">CCMP2556_LOCUS6463</name>
</gene>
<sequence length="435" mass="49137">MIRSDLGVSCIFWFWTAHIDGFGFHRPFRGQIQDRLAPKQGLDPAVGPNKDEDYWIRSSRNLETLESRLAVKDSRACFHTPLAQEVVRLGMEDQRIHTLFDAIAHSDLPWLKSTFECLDFDFNCFNPSNNPLLGCTALQAAVASFLGTDHDEVEIETVKIATWLVKRGADPNLRCRREFPQAQDWMSIFLEKHDQSDVRYTVAGHSAYSMLAQVQRDMRGSKHAENWSPYLRKLSGLMSTLAQTKPEAATVSMSPAVLEVWEKFSADKQWHDLVVEAIDGEVTAHAAFLACVSPVVASMLSSNMKEARSKRIAVDVPTKALSFMFELLYTGASSKVFSNSFALPALDLAHRWQITHIVEMLETPVAGALNVENFADVSESAVLKDLPKLKLACRNFAHEHPEVLSEDLPQSVQEYLQLRRPSWAARLNKKQRIFY</sequence>
<reference evidence="2 3" key="1">
    <citation type="submission" date="2024-02" db="EMBL/GenBank/DDBJ databases">
        <authorList>
            <person name="Chen Y."/>
            <person name="Shah S."/>
            <person name="Dougan E. K."/>
            <person name="Thang M."/>
            <person name="Chan C."/>
        </authorList>
    </citation>
    <scope>NUCLEOTIDE SEQUENCE [LARGE SCALE GENOMIC DNA]</scope>
</reference>
<dbReference type="InterPro" id="IPR000210">
    <property type="entry name" value="BTB/POZ_dom"/>
</dbReference>
<dbReference type="Pfam" id="PF00651">
    <property type="entry name" value="BTB"/>
    <property type="match status" value="1"/>
</dbReference>
<dbReference type="PANTHER" id="PTHR46672">
    <property type="entry name" value="OS08G0495500 PROTEIN-RELATED"/>
    <property type="match status" value="1"/>
</dbReference>
<feature type="domain" description="BTB" evidence="1">
    <location>
        <begin position="271"/>
        <end position="331"/>
    </location>
</feature>
<keyword evidence="3" id="KW-1185">Reference proteome</keyword>